<dbReference type="AlphaFoldDB" id="A0A7R9KKP6"/>
<evidence type="ECO:0008006" key="5">
    <source>
        <dbReference type="Google" id="ProtNLM"/>
    </source>
</evidence>
<feature type="transmembrane region" description="Helical" evidence="2">
    <location>
        <begin position="531"/>
        <end position="555"/>
    </location>
</feature>
<keyword evidence="2" id="KW-0812">Transmembrane</keyword>
<organism evidence="3">
    <name type="scientific">Medioppia subpectinata</name>
    <dbReference type="NCBI Taxonomy" id="1979941"/>
    <lineage>
        <taxon>Eukaryota</taxon>
        <taxon>Metazoa</taxon>
        <taxon>Ecdysozoa</taxon>
        <taxon>Arthropoda</taxon>
        <taxon>Chelicerata</taxon>
        <taxon>Arachnida</taxon>
        <taxon>Acari</taxon>
        <taxon>Acariformes</taxon>
        <taxon>Sarcoptiformes</taxon>
        <taxon>Oribatida</taxon>
        <taxon>Brachypylina</taxon>
        <taxon>Oppioidea</taxon>
        <taxon>Oppiidae</taxon>
        <taxon>Medioppia</taxon>
    </lineage>
</organism>
<accession>A0A7R9KKP6</accession>
<keyword evidence="2" id="KW-0472">Membrane</keyword>
<evidence type="ECO:0000256" key="2">
    <source>
        <dbReference type="SAM" id="Phobius"/>
    </source>
</evidence>
<dbReference type="CDD" id="cd03784">
    <property type="entry name" value="GT1_Gtf-like"/>
    <property type="match status" value="1"/>
</dbReference>
<dbReference type="OrthoDB" id="5835829at2759"/>
<feature type="non-terminal residue" evidence="3">
    <location>
        <position position="1"/>
    </location>
</feature>
<dbReference type="Gene3D" id="3.40.50.2000">
    <property type="entry name" value="Glycogen Phosphorylase B"/>
    <property type="match status" value="3"/>
</dbReference>
<proteinExistence type="predicted"/>
<keyword evidence="4" id="KW-1185">Reference proteome</keyword>
<evidence type="ECO:0000313" key="3">
    <source>
        <dbReference type="EMBL" id="CAD7623750.1"/>
    </source>
</evidence>
<dbReference type="EMBL" id="OC856437">
    <property type="protein sequence ID" value="CAD7623750.1"/>
    <property type="molecule type" value="Genomic_DNA"/>
</dbReference>
<dbReference type="PANTHER" id="PTHR48050:SF13">
    <property type="entry name" value="STEROL 3-BETA-GLUCOSYLTRANSFERASE UGT80A2"/>
    <property type="match status" value="1"/>
</dbReference>
<keyword evidence="2" id="KW-1133">Transmembrane helix</keyword>
<dbReference type="Proteomes" id="UP000759131">
    <property type="component" value="Unassembled WGS sequence"/>
</dbReference>
<dbReference type="EMBL" id="CAJPIZ010001862">
    <property type="protein sequence ID" value="CAG2104180.1"/>
    <property type="molecule type" value="Genomic_DNA"/>
</dbReference>
<dbReference type="PANTHER" id="PTHR48050">
    <property type="entry name" value="STEROL 3-BETA-GLUCOSYLTRANSFERASE"/>
    <property type="match status" value="1"/>
</dbReference>
<evidence type="ECO:0000313" key="4">
    <source>
        <dbReference type="Proteomes" id="UP000759131"/>
    </source>
</evidence>
<gene>
    <name evidence="3" type="ORF">OSB1V03_LOCUS4201</name>
</gene>
<protein>
    <recommendedName>
        <fullName evidence="5">UDP-glycosyltransferase</fullName>
    </recommendedName>
</protein>
<feature type="transmembrane region" description="Helical" evidence="2">
    <location>
        <begin position="453"/>
        <end position="482"/>
    </location>
</feature>
<dbReference type="GO" id="GO:0008194">
    <property type="term" value="F:UDP-glycosyltransferase activity"/>
    <property type="evidence" value="ECO:0007669"/>
    <property type="project" value="InterPro"/>
</dbReference>
<evidence type="ECO:0000256" key="1">
    <source>
        <dbReference type="ARBA" id="ARBA00022679"/>
    </source>
</evidence>
<name>A0A7R9KKP6_9ACAR</name>
<dbReference type="InterPro" id="IPR002213">
    <property type="entry name" value="UDP_glucos_trans"/>
</dbReference>
<reference evidence="3" key="1">
    <citation type="submission" date="2020-11" db="EMBL/GenBank/DDBJ databases">
        <authorList>
            <person name="Tran Van P."/>
        </authorList>
    </citation>
    <scope>NUCLEOTIDE SEQUENCE</scope>
</reference>
<dbReference type="SUPFAM" id="SSF53756">
    <property type="entry name" value="UDP-Glycosyltransferase/glycogen phosphorylase"/>
    <property type="match status" value="1"/>
</dbReference>
<keyword evidence="1" id="KW-0808">Transferase</keyword>
<dbReference type="InterPro" id="IPR050426">
    <property type="entry name" value="Glycosyltransferase_28"/>
</dbReference>
<sequence>MSSRKLTILFAPMHYVGAVNSNVGMAEVLRESGHRIVFAISHDWRVRLESMGFEVRVMGNTTVTAGQQSMDSMDSNAESAASNGILDDRTPLEKAQRVITKVLSDKITLVETENDPHYREIIKSVAPDVIITDHMMTVPAIVTSGIPWVFSWSNSPLSLDWVVDCPHVPPSALGLPINSDRKLWDKYRAIINECKAKSWPQYRDWMVGLGCPAPEPYQMWLPSPYATFYMTPKELDYTDRRPLPDTYHGFDCFKRSGADEPPFEVPDQLRERSGGLMYLSLGSMGSFNTELMARLVGILAKSRHRFIVSKGVHHDQYELPGVNMWGQRSVPQIRVLQTVDAVITHGGNNTFDNAQRVHELGYGVRLDPYQCSDRDLLDAVDRVLSDRGMSEKCRKASKRIQRDRMLKALSNLCAARFARSVVRPTNTLAAIGISGASEPSYSPDWPWPTAHGLIMLIVWNVTALTTMYTGLGMVMFGFSMWYGSAAYFKYKFNEITVDILSAIMAGNVRHVLAITHEHSYWERQVREADHWYRCLVFVIYFVGTVGLLLTLYGTYHE</sequence>